<dbReference type="OrthoDB" id="19156at2759"/>
<dbReference type="Proteomes" id="UP000001064">
    <property type="component" value="Unassembled WGS sequence"/>
</dbReference>
<dbReference type="InterPro" id="IPR052879">
    <property type="entry name" value="Dd_Spore_Germination_Stalk"/>
</dbReference>
<dbReference type="InParanoid" id="F0ZXW7"/>
<dbReference type="GO" id="GO:0004553">
    <property type="term" value="F:hydrolase activity, hydrolyzing O-glycosyl compounds"/>
    <property type="evidence" value="ECO:0007669"/>
    <property type="project" value="InterPro"/>
</dbReference>
<dbReference type="Gene3D" id="2.60.40.290">
    <property type="match status" value="1"/>
</dbReference>
<reference evidence="4" key="1">
    <citation type="journal article" date="2011" name="Genome Biol.">
        <title>Comparative genomics of the social amoebae Dictyostelium discoideum and Dictyostelium purpureum.</title>
        <authorList>
            <consortium name="US DOE Joint Genome Institute (JGI-PGF)"/>
            <person name="Sucgang R."/>
            <person name="Kuo A."/>
            <person name="Tian X."/>
            <person name="Salerno W."/>
            <person name="Parikh A."/>
            <person name="Feasley C.L."/>
            <person name="Dalin E."/>
            <person name="Tu H."/>
            <person name="Huang E."/>
            <person name="Barry K."/>
            <person name="Lindquist E."/>
            <person name="Shapiro H."/>
            <person name="Bruce D."/>
            <person name="Schmutz J."/>
            <person name="Salamov A."/>
            <person name="Fey P."/>
            <person name="Gaudet P."/>
            <person name="Anjard C."/>
            <person name="Babu M.M."/>
            <person name="Basu S."/>
            <person name="Bushmanova Y."/>
            <person name="van der Wel H."/>
            <person name="Katoh-Kurasawa M."/>
            <person name="Dinh C."/>
            <person name="Coutinho P.M."/>
            <person name="Saito T."/>
            <person name="Elias M."/>
            <person name="Schaap P."/>
            <person name="Kay R.R."/>
            <person name="Henrissat B."/>
            <person name="Eichinger L."/>
            <person name="Rivero F."/>
            <person name="Putnam N.H."/>
            <person name="West C.M."/>
            <person name="Loomis W.F."/>
            <person name="Chisholm R.L."/>
            <person name="Shaulsky G."/>
            <person name="Strassmann J.E."/>
            <person name="Queller D.C."/>
            <person name="Kuspa A."/>
            <person name="Grigoriev I.V."/>
        </authorList>
    </citation>
    <scope>NUCLEOTIDE SEQUENCE [LARGE SCALE GENOMIC DNA]</scope>
    <source>
        <strain evidence="4">QSDP1</strain>
    </source>
</reference>
<evidence type="ECO:0000256" key="1">
    <source>
        <dbReference type="SAM" id="SignalP"/>
    </source>
</evidence>
<evidence type="ECO:0000313" key="4">
    <source>
        <dbReference type="Proteomes" id="UP000001064"/>
    </source>
</evidence>
<proteinExistence type="predicted"/>
<dbReference type="GO" id="GO:0005201">
    <property type="term" value="F:extracellular matrix structural constituent"/>
    <property type="evidence" value="ECO:0000318"/>
    <property type="project" value="GO_Central"/>
</dbReference>
<dbReference type="KEGG" id="dpp:DICPUDRAFT_156962"/>
<protein>
    <recommendedName>
        <fullName evidence="2">Carbohydrate binding domain-containing protein</fullName>
    </recommendedName>
</protein>
<dbReference type="PANTHER" id="PTHR33239">
    <property type="entry name" value="CELLULOSE-BINDING DOMAIN-CONTAINING PROTEIN-RELATED"/>
    <property type="match status" value="1"/>
</dbReference>
<dbReference type="GO" id="GO:0030247">
    <property type="term" value="F:polysaccharide binding"/>
    <property type="evidence" value="ECO:0007669"/>
    <property type="project" value="InterPro"/>
</dbReference>
<feature type="domain" description="Carbohydrate binding" evidence="2">
    <location>
        <begin position="52"/>
        <end position="138"/>
    </location>
</feature>
<dbReference type="SUPFAM" id="SSF49384">
    <property type="entry name" value="Carbohydrate-binding domain"/>
    <property type="match status" value="1"/>
</dbReference>
<dbReference type="InterPro" id="IPR019028">
    <property type="entry name" value="CBM_49"/>
</dbReference>
<keyword evidence="4" id="KW-1185">Reference proteome</keyword>
<dbReference type="Pfam" id="PF09478">
    <property type="entry name" value="CBM49"/>
    <property type="match status" value="1"/>
</dbReference>
<dbReference type="OMA" id="MVRISHG"/>
<dbReference type="EMBL" id="GL871269">
    <property type="protein sequence ID" value="EGC31206.1"/>
    <property type="molecule type" value="Genomic_DNA"/>
</dbReference>
<dbReference type="GO" id="GO:0031012">
    <property type="term" value="C:extracellular matrix"/>
    <property type="evidence" value="ECO:0000318"/>
    <property type="project" value="GO_Central"/>
</dbReference>
<name>F0ZXW7_DICPU</name>
<dbReference type="AlphaFoldDB" id="F0ZXW7"/>
<dbReference type="SMART" id="SM01063">
    <property type="entry name" value="CBM49"/>
    <property type="match status" value="1"/>
</dbReference>
<dbReference type="VEuPathDB" id="AmoebaDB:DICPUDRAFT_156962"/>
<dbReference type="InterPro" id="IPR008965">
    <property type="entry name" value="CBM2/CBM3_carb-bd_dom_sf"/>
</dbReference>
<dbReference type="InterPro" id="IPR012291">
    <property type="entry name" value="CBM2_carb-bd_dom_sf"/>
</dbReference>
<dbReference type="GO" id="GO:0030198">
    <property type="term" value="P:extracellular matrix organization"/>
    <property type="evidence" value="ECO:0000318"/>
    <property type="project" value="GO_Central"/>
</dbReference>
<dbReference type="RefSeq" id="XP_003292266.1">
    <property type="nucleotide sequence ID" value="XM_003292218.1"/>
</dbReference>
<gene>
    <name evidence="3" type="ORF">DICPUDRAFT_156962</name>
</gene>
<dbReference type="PANTHER" id="PTHR33239:SF11">
    <property type="entry name" value="CARBOHYDRATE BINDING DOMAIN-CONTAINING PROTEIN-RELATED"/>
    <property type="match status" value="1"/>
</dbReference>
<feature type="chain" id="PRO_5003265472" description="Carbohydrate binding domain-containing protein" evidence="1">
    <location>
        <begin position="19"/>
        <end position="150"/>
    </location>
</feature>
<dbReference type="FunCoup" id="F0ZXW7">
    <property type="interactions" value="729"/>
</dbReference>
<feature type="signal peptide" evidence="1">
    <location>
        <begin position="1"/>
        <end position="18"/>
    </location>
</feature>
<organism evidence="3 4">
    <name type="scientific">Dictyostelium purpureum</name>
    <name type="common">Slime mold</name>
    <dbReference type="NCBI Taxonomy" id="5786"/>
    <lineage>
        <taxon>Eukaryota</taxon>
        <taxon>Amoebozoa</taxon>
        <taxon>Evosea</taxon>
        <taxon>Eumycetozoa</taxon>
        <taxon>Dictyostelia</taxon>
        <taxon>Dictyosteliales</taxon>
        <taxon>Dictyosteliaceae</taxon>
        <taxon>Dictyostelium</taxon>
    </lineage>
</organism>
<evidence type="ECO:0000259" key="2">
    <source>
        <dbReference type="SMART" id="SM01063"/>
    </source>
</evidence>
<evidence type="ECO:0000313" key="3">
    <source>
        <dbReference type="EMBL" id="EGC31206.1"/>
    </source>
</evidence>
<dbReference type="GeneID" id="10506014"/>
<accession>F0ZXW7</accession>
<sequence>MKFLTLIFLILFFYCAAANHYGCNNVPCGPGRICLKLRGVCSCIEIPKCKEVILTTKCIGTWQFEGKTYNQYDVTITNYLDFDITQIFIGIDESFKLHADNLWNAERCGNGNELTLPHYQPSINKNASFTFGFILCGNDKPNLSILAVTY</sequence>
<keyword evidence="1" id="KW-0732">Signal</keyword>